<feature type="domain" description="Non-reducing end beta-L-arabinofuranosidase-like GH127 catalytic" evidence="2">
    <location>
        <begin position="117"/>
        <end position="499"/>
    </location>
</feature>
<dbReference type="PANTHER" id="PTHR31151">
    <property type="entry name" value="PROLINE-TRNA LIGASE (DUF1680)"/>
    <property type="match status" value="1"/>
</dbReference>
<accession>A0A9E7HVM8</accession>
<proteinExistence type="predicted"/>
<dbReference type="InterPro" id="IPR049046">
    <property type="entry name" value="Beta-AFase-like_GH127_middle"/>
</dbReference>
<keyword evidence="1" id="KW-0732">Signal</keyword>
<evidence type="ECO:0000313" key="4">
    <source>
        <dbReference type="EMBL" id="URE41219.1"/>
    </source>
</evidence>
<keyword evidence="5" id="KW-1185">Reference proteome</keyword>
<sequence>MERRWIFSFFLLASSLYGLVSGKECTNIPTQLSSHTVRAQLMSTTNQTWKAEMLSYYHLNPTDESAWMDLRPRKPRNKEAPMEEFDWLMLYRSMKGFGGVNMRQQAGNFLAEVSLHDVRLDPDSMYGRAKQTNLEYLLLLDVDRLVWSFRHQAGLPAAGEPHGGWEGPNVELRGHFVGHYMSSSAQMWASTHNQTLYEKMSSVVDVLYDCQKKVGTGYLSAFPPEFFDRFEAIKSVWAPYYTIHKIMAGLLDQYVLAGNVKALQMVVGMADYFGNRVKNVILKYSIERHWTSLNEETGGMNDVLYRLYSITNDPKHVVLAHLFDKPCFLGLLAVQADSLSGFHSNTHIPVVIGAQMRYEITGDPLYKEIGAFFMDIVNSSHSYATGGTSVSEFWSDPKRLADTLTTENEESCTTYNMLKVSRNLFRWTKEMAYADYYERTLMNGVLSIQRGREPGVMIYMLPQGPGQSKARSYHGWGTKFDSFWCCYGTGIESFSKLGDSIYFEEKGTTPSLYIIQYISSSFSWRSAGVELSQKTKSVHSFDPYLQVSIKILTNQSTSQSSTLNLRMPSWTSLDGANATLNDQNLPLPSPGMISVLVSSEIVIVMAIDKKCFRCKQQRDTWTALTLRNFLCVARNWTSNDNLTLALPLKLRTEPIKDDRPEYGSLQAVLFGPYLLAGLTGGEWDIKTGNCSSISDWITAVPASYNGQLVSLVQEANGKTLVFSNSNGSITMEEWPAEGTNSAVHATFRVIFQDSNRPHFVATRKMKTATAQNDAVLEPFDLPGMVVAHQGPSNGLAVSTAATADSMFSVVQGLDGRQDTVSLESSSQRGCFVSGGVDYSAGTKVRLICSPNSDVAFRRAVSFTPVSGLKQYNPISFVAKGAKQNFVLEPLLSLRDETYTVYFNVGA</sequence>
<dbReference type="SUPFAM" id="SSF110221">
    <property type="entry name" value="AbfB domain"/>
    <property type="match status" value="1"/>
</dbReference>
<dbReference type="Proteomes" id="UP001055439">
    <property type="component" value="Chromosome 8"/>
</dbReference>
<dbReference type="InterPro" id="IPR008928">
    <property type="entry name" value="6-hairpin_glycosidase_sf"/>
</dbReference>
<evidence type="ECO:0000259" key="2">
    <source>
        <dbReference type="Pfam" id="PF07944"/>
    </source>
</evidence>
<dbReference type="OrthoDB" id="5358475at2759"/>
<dbReference type="PANTHER" id="PTHR31151:SF0">
    <property type="entry name" value="PROLINE-TRNA LIGASE (DUF1680)"/>
    <property type="match status" value="1"/>
</dbReference>
<evidence type="ECO:0000313" key="5">
    <source>
        <dbReference type="Proteomes" id="UP001055439"/>
    </source>
</evidence>
<dbReference type="SUPFAM" id="SSF48208">
    <property type="entry name" value="Six-hairpin glycosidases"/>
    <property type="match status" value="1"/>
</dbReference>
<dbReference type="GO" id="GO:0046373">
    <property type="term" value="P:L-arabinose metabolic process"/>
    <property type="evidence" value="ECO:0007669"/>
    <property type="project" value="InterPro"/>
</dbReference>
<reference evidence="4" key="1">
    <citation type="submission" date="2022-05" db="EMBL/GenBank/DDBJ databases">
        <title>The Musa troglodytarum L. genome provides insights into the mechanism of non-climacteric behaviour and enrichment of carotenoids.</title>
        <authorList>
            <person name="Wang J."/>
        </authorList>
    </citation>
    <scope>NUCLEOTIDE SEQUENCE</scope>
    <source>
        <tissue evidence="4">Leaf</tissue>
    </source>
</reference>
<gene>
    <name evidence="4" type="ORF">MUK42_26520</name>
</gene>
<feature type="domain" description="Non-reducing end beta-L-arabinofuranosidase-like GH127 middle" evidence="3">
    <location>
        <begin position="512"/>
        <end position="583"/>
    </location>
</feature>
<dbReference type="Pfam" id="PF07944">
    <property type="entry name" value="Beta-AFase-like_GH127_cat"/>
    <property type="match status" value="1"/>
</dbReference>
<dbReference type="AlphaFoldDB" id="A0A9E7HVM8"/>
<feature type="chain" id="PRO_5038943628" evidence="1">
    <location>
        <begin position="23"/>
        <end position="906"/>
    </location>
</feature>
<evidence type="ECO:0000259" key="3">
    <source>
        <dbReference type="Pfam" id="PF20736"/>
    </source>
</evidence>
<dbReference type="Gene3D" id="2.80.10.50">
    <property type="match status" value="1"/>
</dbReference>
<dbReference type="Pfam" id="PF20736">
    <property type="entry name" value="Glyco_hydro127M"/>
    <property type="match status" value="1"/>
</dbReference>
<protein>
    <submittedName>
        <fullName evidence="4">DUF1680 domain containing protein</fullName>
    </submittedName>
</protein>
<dbReference type="EMBL" id="CP097510">
    <property type="protein sequence ID" value="URE41219.1"/>
    <property type="molecule type" value="Genomic_DNA"/>
</dbReference>
<evidence type="ECO:0000256" key="1">
    <source>
        <dbReference type="SAM" id="SignalP"/>
    </source>
</evidence>
<dbReference type="InterPro" id="IPR036195">
    <property type="entry name" value="AbfB_ABD_sf"/>
</dbReference>
<feature type="signal peptide" evidence="1">
    <location>
        <begin position="1"/>
        <end position="22"/>
    </location>
</feature>
<organism evidence="4 5">
    <name type="scientific">Musa troglodytarum</name>
    <name type="common">fe'i banana</name>
    <dbReference type="NCBI Taxonomy" id="320322"/>
    <lineage>
        <taxon>Eukaryota</taxon>
        <taxon>Viridiplantae</taxon>
        <taxon>Streptophyta</taxon>
        <taxon>Embryophyta</taxon>
        <taxon>Tracheophyta</taxon>
        <taxon>Spermatophyta</taxon>
        <taxon>Magnoliopsida</taxon>
        <taxon>Liliopsida</taxon>
        <taxon>Zingiberales</taxon>
        <taxon>Musaceae</taxon>
        <taxon>Musa</taxon>
    </lineage>
</organism>
<dbReference type="InterPro" id="IPR012878">
    <property type="entry name" value="Beta-AFase-like_GH127_cat"/>
</dbReference>
<name>A0A9E7HVM8_9LILI</name>
<dbReference type="GO" id="GO:0046556">
    <property type="term" value="F:alpha-L-arabinofuranosidase activity"/>
    <property type="evidence" value="ECO:0007669"/>
    <property type="project" value="InterPro"/>
</dbReference>